<proteinExistence type="predicted"/>
<evidence type="ECO:0000313" key="1">
    <source>
        <dbReference type="EMBL" id="MPM42128.1"/>
    </source>
</evidence>
<dbReference type="AlphaFoldDB" id="A0A644ZP32"/>
<protein>
    <submittedName>
        <fullName evidence="1">Uncharacterized protein</fullName>
    </submittedName>
</protein>
<accession>A0A644ZP32</accession>
<comment type="caution">
    <text evidence="1">The sequence shown here is derived from an EMBL/GenBank/DDBJ whole genome shotgun (WGS) entry which is preliminary data.</text>
</comment>
<sequence length="98" mass="11364">MQIIIGTDHSVNRSFNQRIFRVINFVDKIPVIQQCLINRFKTAESSTVFRIGLFSILGSDIDTQKQTAADRTDKQKNQQENLESFLSFMLQGRLFIRP</sequence>
<name>A0A644ZP32_9ZZZZ</name>
<dbReference type="EMBL" id="VSSQ01009612">
    <property type="protein sequence ID" value="MPM42128.1"/>
    <property type="molecule type" value="Genomic_DNA"/>
</dbReference>
<organism evidence="1">
    <name type="scientific">bioreactor metagenome</name>
    <dbReference type="NCBI Taxonomy" id="1076179"/>
    <lineage>
        <taxon>unclassified sequences</taxon>
        <taxon>metagenomes</taxon>
        <taxon>ecological metagenomes</taxon>
    </lineage>
</organism>
<gene>
    <name evidence="1" type="ORF">SDC9_88790</name>
</gene>
<reference evidence="1" key="1">
    <citation type="submission" date="2019-08" db="EMBL/GenBank/DDBJ databases">
        <authorList>
            <person name="Kucharzyk K."/>
            <person name="Murdoch R.W."/>
            <person name="Higgins S."/>
            <person name="Loffler F."/>
        </authorList>
    </citation>
    <scope>NUCLEOTIDE SEQUENCE</scope>
</reference>